<evidence type="ECO:0000313" key="3">
    <source>
        <dbReference type="EMBL" id="JAP66098.1"/>
    </source>
</evidence>
<reference evidence="3" key="1">
    <citation type="journal article" date="2017" name="Ticks Tick Borne Dis.">
        <title>An insight into the sialome of Hyalomma excavatum.</title>
        <authorList>
            <person name="Ribeiro J.M."/>
            <person name="Slovak M."/>
            <person name="Francischetti I.M."/>
        </authorList>
    </citation>
    <scope>NUCLEOTIDE SEQUENCE</scope>
    <source>
        <strain evidence="3">Samish</strain>
        <tissue evidence="3">Salivary glands</tissue>
    </source>
</reference>
<sequence length="158" mass="17191">EKMRCVLSSCAVLFLAYFSLEIIAHRTGNVNHALHIQPREDGDQATDPPVVLLGEGGRCTMTDDCNSTLCCLKMPDGNSTCQKKPDKVGEPCSMPVTLTPLGDEGPYNVACPCGGGLICVPIKKRKVQERSYSSEDGTNERFGQGTCQNRVTRRKPTQ</sequence>
<proteinExistence type="evidence at transcript level"/>
<dbReference type="EMBL" id="GEFH01002483">
    <property type="protein sequence ID" value="JAP66098.1"/>
    <property type="molecule type" value="mRNA"/>
</dbReference>
<dbReference type="AlphaFoldDB" id="A0A131XJ02"/>
<name>A0A131XJ02_9ACAR</name>
<feature type="signal peptide" evidence="2">
    <location>
        <begin position="1"/>
        <end position="24"/>
    </location>
</feature>
<accession>A0A131XJ02</accession>
<evidence type="ECO:0000256" key="1">
    <source>
        <dbReference type="SAM" id="MobiDB-lite"/>
    </source>
</evidence>
<keyword evidence="2" id="KW-0732">Signal</keyword>
<evidence type="ECO:0000256" key="2">
    <source>
        <dbReference type="SAM" id="SignalP"/>
    </source>
</evidence>
<organism evidence="3">
    <name type="scientific">Hyalomma excavatum</name>
    <dbReference type="NCBI Taxonomy" id="257692"/>
    <lineage>
        <taxon>Eukaryota</taxon>
        <taxon>Metazoa</taxon>
        <taxon>Ecdysozoa</taxon>
        <taxon>Arthropoda</taxon>
        <taxon>Chelicerata</taxon>
        <taxon>Arachnida</taxon>
        <taxon>Acari</taxon>
        <taxon>Parasitiformes</taxon>
        <taxon>Ixodida</taxon>
        <taxon>Ixodoidea</taxon>
        <taxon>Ixodidae</taxon>
        <taxon>Hyalomminae</taxon>
        <taxon>Hyalomma</taxon>
    </lineage>
</organism>
<feature type="non-terminal residue" evidence="3">
    <location>
        <position position="1"/>
    </location>
</feature>
<feature type="region of interest" description="Disordered" evidence="1">
    <location>
        <begin position="130"/>
        <end position="158"/>
    </location>
</feature>
<protein>
    <submittedName>
        <fullName evidence="3">Putative secreted peptide</fullName>
    </submittedName>
</protein>
<dbReference type="Gene3D" id="2.10.80.10">
    <property type="entry name" value="Lipase, subunit A"/>
    <property type="match status" value="1"/>
</dbReference>
<feature type="chain" id="PRO_5007283835" evidence="2">
    <location>
        <begin position="25"/>
        <end position="158"/>
    </location>
</feature>